<dbReference type="EMBL" id="JADQDO010000001">
    <property type="protein sequence ID" value="MBF9232399.1"/>
    <property type="molecule type" value="Genomic_DNA"/>
</dbReference>
<dbReference type="AlphaFoldDB" id="A0A931FLS8"/>
<dbReference type="Proteomes" id="UP000599312">
    <property type="component" value="Unassembled WGS sequence"/>
</dbReference>
<keyword evidence="2" id="KW-1185">Reference proteome</keyword>
<sequence length="112" mass="12508">MSLALHQASMTRMRDLPRGRAEAVLYSYLPDSAWSREAAHELVEYHMLVALELGLIERASELGAALGLMRQDHRDPRGVPTNPSFEDGEVGIHDLLDHATPVPDPAPWRRTT</sequence>
<accession>A0A931FLS8</accession>
<proteinExistence type="predicted"/>
<comment type="caution">
    <text evidence="1">The sequence shown here is derived from an EMBL/GenBank/DDBJ whole genome shotgun (WGS) entry which is preliminary data.</text>
</comment>
<gene>
    <name evidence="1" type="ORF">I2H38_03290</name>
</gene>
<reference evidence="1" key="1">
    <citation type="submission" date="2020-11" db="EMBL/GenBank/DDBJ databases">
        <authorList>
            <person name="Kim M.K."/>
        </authorList>
    </citation>
    <scope>NUCLEOTIDE SEQUENCE</scope>
    <source>
        <strain evidence="1">BT350</strain>
    </source>
</reference>
<protein>
    <submittedName>
        <fullName evidence="1">Uncharacterized protein</fullName>
    </submittedName>
</protein>
<dbReference type="RefSeq" id="WP_196270356.1">
    <property type="nucleotide sequence ID" value="NZ_JADQDO010000001.1"/>
</dbReference>
<evidence type="ECO:0000313" key="2">
    <source>
        <dbReference type="Proteomes" id="UP000599312"/>
    </source>
</evidence>
<evidence type="ECO:0000313" key="1">
    <source>
        <dbReference type="EMBL" id="MBF9232399.1"/>
    </source>
</evidence>
<name>A0A931FLS8_9HYPH</name>
<organism evidence="1 2">
    <name type="scientific">Microvirga alba</name>
    <dbReference type="NCBI Taxonomy" id="2791025"/>
    <lineage>
        <taxon>Bacteria</taxon>
        <taxon>Pseudomonadati</taxon>
        <taxon>Pseudomonadota</taxon>
        <taxon>Alphaproteobacteria</taxon>
        <taxon>Hyphomicrobiales</taxon>
        <taxon>Methylobacteriaceae</taxon>
        <taxon>Microvirga</taxon>
    </lineage>
</organism>